<dbReference type="Proteomes" id="UP000031390">
    <property type="component" value="Unassembled WGS sequence"/>
</dbReference>
<dbReference type="PIRSF" id="PIRSF002741">
    <property type="entry name" value="MppA"/>
    <property type="match status" value="1"/>
</dbReference>
<evidence type="ECO:0000256" key="2">
    <source>
        <dbReference type="ARBA" id="ARBA00005695"/>
    </source>
</evidence>
<dbReference type="GO" id="GO:0030288">
    <property type="term" value="C:outer membrane-bounded periplasmic space"/>
    <property type="evidence" value="ECO:0007669"/>
    <property type="project" value="TreeGrafter"/>
</dbReference>
<dbReference type="Gene3D" id="3.40.190.10">
    <property type="entry name" value="Periplasmic binding protein-like II"/>
    <property type="match status" value="1"/>
</dbReference>
<evidence type="ECO:0000313" key="8">
    <source>
        <dbReference type="Proteomes" id="UP000031390"/>
    </source>
</evidence>
<comment type="subcellular location">
    <subcellularLocation>
        <location evidence="1">Cell envelope</location>
    </subcellularLocation>
</comment>
<dbReference type="GO" id="GO:0043190">
    <property type="term" value="C:ATP-binding cassette (ABC) transporter complex"/>
    <property type="evidence" value="ECO:0007669"/>
    <property type="project" value="InterPro"/>
</dbReference>
<dbReference type="EMBL" id="JUFZ01000016">
    <property type="protein sequence ID" value="KIC12535.1"/>
    <property type="molecule type" value="Genomic_DNA"/>
</dbReference>
<dbReference type="InterPro" id="IPR039424">
    <property type="entry name" value="SBP_5"/>
</dbReference>
<organism evidence="6 8">
    <name type="scientific">Morococcus cerebrosus</name>
    <dbReference type="NCBI Taxonomy" id="1056807"/>
    <lineage>
        <taxon>Bacteria</taxon>
        <taxon>Pseudomonadati</taxon>
        <taxon>Pseudomonadota</taxon>
        <taxon>Betaproteobacteria</taxon>
        <taxon>Neisseriales</taxon>
        <taxon>Neisseriaceae</taxon>
        <taxon>Morococcus</taxon>
    </lineage>
</organism>
<dbReference type="Gene3D" id="3.90.76.10">
    <property type="entry name" value="Dipeptide-binding Protein, Domain 1"/>
    <property type="match status" value="1"/>
</dbReference>
<keyword evidence="9" id="KW-1185">Reference proteome</keyword>
<dbReference type="PROSITE" id="PS51257">
    <property type="entry name" value="PROKAR_LIPOPROTEIN"/>
    <property type="match status" value="1"/>
</dbReference>
<dbReference type="PANTHER" id="PTHR30290">
    <property type="entry name" value="PERIPLASMIC BINDING COMPONENT OF ABC TRANSPORTER"/>
    <property type="match status" value="1"/>
</dbReference>
<dbReference type="FunFam" id="3.90.76.10:FF:000001">
    <property type="entry name" value="Oligopeptide ABC transporter substrate-binding protein"/>
    <property type="match status" value="1"/>
</dbReference>
<dbReference type="PANTHER" id="PTHR30290:SF10">
    <property type="entry name" value="PERIPLASMIC OLIGOPEPTIDE-BINDING PROTEIN-RELATED"/>
    <property type="match status" value="1"/>
</dbReference>
<evidence type="ECO:0000313" key="6">
    <source>
        <dbReference type="EMBL" id="KIC12535.1"/>
    </source>
</evidence>
<dbReference type="CDD" id="cd08504">
    <property type="entry name" value="PBP2_OppA"/>
    <property type="match status" value="1"/>
</dbReference>
<evidence type="ECO:0000256" key="1">
    <source>
        <dbReference type="ARBA" id="ARBA00004196"/>
    </source>
</evidence>
<evidence type="ECO:0000313" key="7">
    <source>
        <dbReference type="EMBL" id="UNV86467.1"/>
    </source>
</evidence>
<dbReference type="AlphaFoldDB" id="A0A0C1H275"/>
<dbReference type="InterPro" id="IPR000914">
    <property type="entry name" value="SBP_5_dom"/>
</dbReference>
<dbReference type="InterPro" id="IPR030678">
    <property type="entry name" value="Peptide/Ni-bd"/>
</dbReference>
<feature type="domain" description="Solute-binding protein family 5" evidence="5">
    <location>
        <begin position="82"/>
        <end position="459"/>
    </location>
</feature>
<proteinExistence type="inferred from homology"/>
<dbReference type="GO" id="GO:0015833">
    <property type="term" value="P:peptide transport"/>
    <property type="evidence" value="ECO:0007669"/>
    <property type="project" value="TreeGrafter"/>
</dbReference>
<dbReference type="SUPFAM" id="SSF53850">
    <property type="entry name" value="Periplasmic binding protein-like II"/>
    <property type="match status" value="1"/>
</dbReference>
<evidence type="ECO:0000256" key="4">
    <source>
        <dbReference type="ARBA" id="ARBA00022729"/>
    </source>
</evidence>
<accession>A0A0C1H275</accession>
<name>A0A0C1H275_9NEIS</name>
<evidence type="ECO:0000313" key="9">
    <source>
        <dbReference type="Proteomes" id="UP000829504"/>
    </source>
</evidence>
<reference evidence="6 8" key="1">
    <citation type="submission" date="2014-12" db="EMBL/GenBank/DDBJ databases">
        <title>Genome sequence of Morococcus cerebrosus.</title>
        <authorList>
            <person name="Shin S.-K."/>
            <person name="Yi H."/>
        </authorList>
    </citation>
    <scope>NUCLEOTIDE SEQUENCE [LARGE SCALE GENOMIC DNA]</scope>
    <source>
        <strain evidence="6 8">CIP 81.93</strain>
    </source>
</reference>
<gene>
    <name evidence="6" type="ORF">MCC93_04540</name>
    <name evidence="7" type="ORF">MON37_07105</name>
</gene>
<dbReference type="PATRIC" id="fig|1056807.3.peg.437"/>
<comment type="similarity">
    <text evidence="2">Belongs to the bacterial solute-binding protein 5 family.</text>
</comment>
<dbReference type="GO" id="GO:1904680">
    <property type="term" value="F:peptide transmembrane transporter activity"/>
    <property type="evidence" value="ECO:0007669"/>
    <property type="project" value="TreeGrafter"/>
</dbReference>
<protein>
    <submittedName>
        <fullName evidence="6">Peptide ABC transporter substrate-binding protein</fullName>
    </submittedName>
</protein>
<dbReference type="RefSeq" id="WP_039405347.1">
    <property type="nucleotide sequence ID" value="NZ_CP094242.1"/>
</dbReference>
<dbReference type="Gene3D" id="3.10.105.10">
    <property type="entry name" value="Dipeptide-binding Protein, Domain 3"/>
    <property type="match status" value="1"/>
</dbReference>
<dbReference type="Proteomes" id="UP000829504">
    <property type="component" value="Chromosome"/>
</dbReference>
<evidence type="ECO:0000259" key="5">
    <source>
        <dbReference type="Pfam" id="PF00496"/>
    </source>
</evidence>
<evidence type="ECO:0000256" key="3">
    <source>
        <dbReference type="ARBA" id="ARBA00022448"/>
    </source>
</evidence>
<keyword evidence="4" id="KW-0732">Signal</keyword>
<dbReference type="EMBL" id="CP094242">
    <property type="protein sequence ID" value="UNV86467.1"/>
    <property type="molecule type" value="Genomic_DNA"/>
</dbReference>
<reference evidence="7 9" key="2">
    <citation type="submission" date="2022-03" db="EMBL/GenBank/DDBJ databases">
        <title>Genome sequencing of Morococcus cerebrosus.</title>
        <authorList>
            <person name="Baek M.-G."/>
            <person name="Yi H."/>
        </authorList>
    </citation>
    <scope>NUCLEOTIDE SEQUENCE [LARGE SCALE GENOMIC DNA]</scope>
    <source>
        <strain evidence="7 9">CIP 81.93</strain>
    </source>
</reference>
<keyword evidence="3" id="KW-0813">Transport</keyword>
<sequence length="541" mass="60880">MLPNKPYSISALSLAIVLALSACHREVKPAPEFKRSEYNKIVISNAVEPSTLDPQKSSDMAAGAIIRQMMDGLVSTDAEGKTIPALALKWESSDEGRVWTFHLRDANWSNGDPITAEDFVYSFRRLADPATAAPNSSYLEDAKIQGAAEILQGKAKPDTLGVKALDKKTLQFTLTAPVPYFPDMLIQQFTYPVHRATVEKFGEKWTQPGNYVSSGAYILKEWRVNSHITMDKNPAYYDSKKVSIPQAVFLASGKEYDRYRADEVDVTYGIPSDQIKIAEKEFPGQVRRATLLCSWFLEPNLESAEFKNPKVRRALNLLTDRAIITKVAGRGDKEAFQLTPPNMQGGGESAPAWKPLKREARIAEAKKLLREAGYSEEKPLEFQIVYTTSEAAKKQITALQSIWKATVPFVRPTLMNEEWKTFLDKRLQGNFSMAFAGWCSDYNDPAGMLNIFKSNNPNNAFHYKNPEFDKLMNSTLEAGISAEERARRYVSAEAMLQRDDAFIPLYHQVSINLVKPDIQGYSDRDPLKNYTIKNWSFAPKK</sequence>
<dbReference type="Pfam" id="PF00496">
    <property type="entry name" value="SBP_bac_5"/>
    <property type="match status" value="1"/>
</dbReference>